<name>A0ABW9QUP1_9ACTN</name>
<evidence type="ECO:0000256" key="6">
    <source>
        <dbReference type="ARBA" id="ARBA00023163"/>
    </source>
</evidence>
<keyword evidence="8" id="KW-1185">Reference proteome</keyword>
<dbReference type="Proteomes" id="UP000437736">
    <property type="component" value="Unassembled WGS sequence"/>
</dbReference>
<comment type="similarity">
    <text evidence="1">Belongs to the Fur family.</text>
</comment>
<keyword evidence="5" id="KW-0238">DNA-binding</keyword>
<protein>
    <submittedName>
        <fullName evidence="7">Transcriptional repressor</fullName>
    </submittedName>
</protein>
<evidence type="ECO:0000313" key="8">
    <source>
        <dbReference type="Proteomes" id="UP000437736"/>
    </source>
</evidence>
<dbReference type="InterPro" id="IPR043135">
    <property type="entry name" value="Fur_C"/>
</dbReference>
<dbReference type="PANTHER" id="PTHR33202">
    <property type="entry name" value="ZINC UPTAKE REGULATION PROTEIN"/>
    <property type="match status" value="1"/>
</dbReference>
<evidence type="ECO:0000256" key="1">
    <source>
        <dbReference type="ARBA" id="ARBA00007957"/>
    </source>
</evidence>
<evidence type="ECO:0000256" key="4">
    <source>
        <dbReference type="ARBA" id="ARBA00023015"/>
    </source>
</evidence>
<sequence length="152" mass="16421">MRSPSEMIERFRERGLKVTPQRACIFEVLYANEVHPSAEAVYAEASGRMPTISLKTVYQTLNDLAAMGEIQQLDVGTGSSRFDPNVEPHHHLVCTRCGKVRDVHVDTGGLRPPEAELHGFEVGAADVVFRGLCAACAASTGPDPAPARTHPA</sequence>
<comment type="caution">
    <text evidence="7">The sequence shown here is derived from an EMBL/GenBank/DDBJ whole genome shotgun (WGS) entry which is preliminary data.</text>
</comment>
<dbReference type="EMBL" id="WJHE01000582">
    <property type="protein sequence ID" value="MST33408.1"/>
    <property type="molecule type" value="Genomic_DNA"/>
</dbReference>
<evidence type="ECO:0000313" key="7">
    <source>
        <dbReference type="EMBL" id="MST33408.1"/>
    </source>
</evidence>
<dbReference type="Gene3D" id="3.30.1490.190">
    <property type="match status" value="1"/>
</dbReference>
<keyword evidence="4" id="KW-0805">Transcription regulation</keyword>
<dbReference type="SUPFAM" id="SSF46785">
    <property type="entry name" value="Winged helix' DNA-binding domain"/>
    <property type="match status" value="1"/>
</dbReference>
<dbReference type="InterPro" id="IPR036390">
    <property type="entry name" value="WH_DNA-bd_sf"/>
</dbReference>
<evidence type="ECO:0000256" key="2">
    <source>
        <dbReference type="ARBA" id="ARBA00022491"/>
    </source>
</evidence>
<dbReference type="PANTHER" id="PTHR33202:SF22">
    <property type="entry name" value="HYDROGEN PEROXIDE SENSITIVE REPRESSOR"/>
    <property type="match status" value="1"/>
</dbReference>
<dbReference type="Gene3D" id="1.10.10.10">
    <property type="entry name" value="Winged helix-like DNA-binding domain superfamily/Winged helix DNA-binding domain"/>
    <property type="match status" value="1"/>
</dbReference>
<dbReference type="CDD" id="cd07153">
    <property type="entry name" value="Fur_like"/>
    <property type="match status" value="1"/>
</dbReference>
<dbReference type="InterPro" id="IPR036388">
    <property type="entry name" value="WH-like_DNA-bd_sf"/>
</dbReference>
<proteinExistence type="inferred from homology"/>
<reference evidence="7 8" key="1">
    <citation type="submission" date="2019-11" db="EMBL/GenBank/DDBJ databases">
        <title>Acidiferrimicrobium australis gen. nov., sp. nov., an acidophilic and obligately heterotrophic, member of the Actinobacteria that catalyses dissimilatory oxido- reduction of iron isolated from metal-rich acidic water in Chile.</title>
        <authorList>
            <person name="Gonzalez D."/>
            <person name="Huber K."/>
            <person name="Hedrich S."/>
            <person name="Rojas-Villalobos C."/>
            <person name="Quatrini R."/>
            <person name="Dinamarca M.A."/>
            <person name="Schwarz A."/>
            <person name="Canales C."/>
            <person name="Nancucheo I."/>
        </authorList>
    </citation>
    <scope>NUCLEOTIDE SEQUENCE [LARGE SCALE GENOMIC DNA]</scope>
    <source>
        <strain evidence="7 8">USS-CCA1</strain>
    </source>
</reference>
<keyword evidence="3" id="KW-0862">Zinc</keyword>
<keyword evidence="6" id="KW-0804">Transcription</keyword>
<accession>A0ABW9QUP1</accession>
<keyword evidence="2" id="KW-0678">Repressor</keyword>
<evidence type="ECO:0000256" key="3">
    <source>
        <dbReference type="ARBA" id="ARBA00022833"/>
    </source>
</evidence>
<dbReference type="InterPro" id="IPR002481">
    <property type="entry name" value="FUR"/>
</dbReference>
<organism evidence="7 8">
    <name type="scientific">Acidiferrimicrobium australe</name>
    <dbReference type="NCBI Taxonomy" id="2664430"/>
    <lineage>
        <taxon>Bacteria</taxon>
        <taxon>Bacillati</taxon>
        <taxon>Actinomycetota</taxon>
        <taxon>Acidimicrobiia</taxon>
        <taxon>Acidimicrobiales</taxon>
        <taxon>Acidimicrobiaceae</taxon>
        <taxon>Acidiferrimicrobium</taxon>
    </lineage>
</organism>
<dbReference type="Pfam" id="PF01475">
    <property type="entry name" value="FUR"/>
    <property type="match status" value="1"/>
</dbReference>
<evidence type="ECO:0000256" key="5">
    <source>
        <dbReference type="ARBA" id="ARBA00023125"/>
    </source>
</evidence>
<gene>
    <name evidence="7" type="ORF">GHK86_11850</name>
</gene>